<reference evidence="2" key="1">
    <citation type="journal article" date="2020" name="Fungal Divers.">
        <title>Resolving the Mortierellaceae phylogeny through synthesis of multi-gene phylogenetics and phylogenomics.</title>
        <authorList>
            <person name="Vandepol N."/>
            <person name="Liber J."/>
            <person name="Desiro A."/>
            <person name="Na H."/>
            <person name="Kennedy M."/>
            <person name="Barry K."/>
            <person name="Grigoriev I.V."/>
            <person name="Miller A.N."/>
            <person name="O'Donnell K."/>
            <person name="Stajich J.E."/>
            <person name="Bonito G."/>
        </authorList>
    </citation>
    <scope>NUCLEOTIDE SEQUENCE</scope>
    <source>
        <strain evidence="2">NVP1</strain>
    </source>
</reference>
<proteinExistence type="predicted"/>
<feature type="compositionally biased region" description="Basic and acidic residues" evidence="1">
    <location>
        <begin position="69"/>
        <end position="81"/>
    </location>
</feature>
<comment type="caution">
    <text evidence="2">The sequence shown here is derived from an EMBL/GenBank/DDBJ whole genome shotgun (WGS) entry which is preliminary data.</text>
</comment>
<evidence type="ECO:0000256" key="1">
    <source>
        <dbReference type="SAM" id="MobiDB-lite"/>
    </source>
</evidence>
<feature type="region of interest" description="Disordered" evidence="1">
    <location>
        <begin position="437"/>
        <end position="586"/>
    </location>
</feature>
<feature type="region of interest" description="Disordered" evidence="1">
    <location>
        <begin position="343"/>
        <end position="403"/>
    </location>
</feature>
<feature type="region of interest" description="Disordered" evidence="1">
    <location>
        <begin position="820"/>
        <end position="954"/>
    </location>
</feature>
<dbReference type="EMBL" id="JAAAUY010000242">
    <property type="protein sequence ID" value="KAF9332740.1"/>
    <property type="molecule type" value="Genomic_DNA"/>
</dbReference>
<feature type="compositionally biased region" description="Polar residues" evidence="1">
    <location>
        <begin position="939"/>
        <end position="954"/>
    </location>
</feature>
<feature type="compositionally biased region" description="Low complexity" evidence="1">
    <location>
        <begin position="743"/>
        <end position="761"/>
    </location>
</feature>
<dbReference type="Pfam" id="PF09729">
    <property type="entry name" value="Gti1_Pac2"/>
    <property type="match status" value="1"/>
</dbReference>
<dbReference type="AlphaFoldDB" id="A0A9P5VME0"/>
<feature type="compositionally biased region" description="Low complexity" evidence="1">
    <location>
        <begin position="1047"/>
        <end position="1057"/>
    </location>
</feature>
<feature type="compositionally biased region" description="Basic and acidic residues" evidence="1">
    <location>
        <begin position="523"/>
        <end position="541"/>
    </location>
</feature>
<evidence type="ECO:0000313" key="3">
    <source>
        <dbReference type="Proteomes" id="UP000696485"/>
    </source>
</evidence>
<feature type="compositionally biased region" description="Polar residues" evidence="1">
    <location>
        <begin position="364"/>
        <end position="376"/>
    </location>
</feature>
<evidence type="ECO:0000313" key="2">
    <source>
        <dbReference type="EMBL" id="KAF9332740.1"/>
    </source>
</evidence>
<dbReference type="GO" id="GO:0003677">
    <property type="term" value="F:DNA binding"/>
    <property type="evidence" value="ECO:0007669"/>
    <property type="project" value="TreeGrafter"/>
</dbReference>
<feature type="region of interest" description="Disordered" evidence="1">
    <location>
        <begin position="741"/>
        <end position="776"/>
    </location>
</feature>
<gene>
    <name evidence="2" type="ORF">BG006_004392</name>
</gene>
<feature type="compositionally biased region" description="Polar residues" evidence="1">
    <location>
        <begin position="386"/>
        <end position="399"/>
    </location>
</feature>
<feature type="region of interest" description="Disordered" evidence="1">
    <location>
        <begin position="69"/>
        <end position="121"/>
    </location>
</feature>
<accession>A0A9P5VME0</accession>
<organism evidence="2 3">
    <name type="scientific">Podila minutissima</name>
    <dbReference type="NCBI Taxonomy" id="64525"/>
    <lineage>
        <taxon>Eukaryota</taxon>
        <taxon>Fungi</taxon>
        <taxon>Fungi incertae sedis</taxon>
        <taxon>Mucoromycota</taxon>
        <taxon>Mortierellomycotina</taxon>
        <taxon>Mortierellomycetes</taxon>
        <taxon>Mortierellales</taxon>
        <taxon>Mortierellaceae</taxon>
        <taxon>Podila</taxon>
    </lineage>
</organism>
<feature type="region of interest" description="Disordered" evidence="1">
    <location>
        <begin position="1011"/>
        <end position="1074"/>
    </location>
</feature>
<feature type="compositionally biased region" description="Basic and acidic residues" evidence="1">
    <location>
        <begin position="873"/>
        <end position="891"/>
    </location>
</feature>
<dbReference type="InterPro" id="IPR018608">
    <property type="entry name" value="Gti1/Pac2"/>
</dbReference>
<dbReference type="PANTHER" id="PTHR28027">
    <property type="entry name" value="TRANSCRIPTIONAL REGULATOR MIT1"/>
    <property type="match status" value="1"/>
</dbReference>
<feature type="region of interest" description="Disordered" evidence="1">
    <location>
        <begin position="1"/>
        <end position="36"/>
    </location>
</feature>
<feature type="compositionally biased region" description="Low complexity" evidence="1">
    <location>
        <begin position="88"/>
        <end position="98"/>
    </location>
</feature>
<name>A0A9P5VME0_9FUNG</name>
<feature type="region of interest" description="Disordered" evidence="1">
    <location>
        <begin position="240"/>
        <end position="264"/>
    </location>
</feature>
<dbReference type="PANTHER" id="PTHR28027:SF2">
    <property type="entry name" value="TRANSCRIPTIONAL REGULATOR MIT1"/>
    <property type="match status" value="1"/>
</dbReference>
<sequence length="1074" mass="118699">MGGEPPMTTNFIYEGKMELPESEPAPPVPQYGLDSAPGRIEDTLDALVIFEACRQGVLPKLHRRLCSAEKGETRDRPHELESPLLPATTSTSSSSSSRSSRHPTLAPKASSPPPSSTIHYQSQNLITPGSVFVFDEAEAKICRWTDGRTWSPSRICGNFLVYHELYRKLPKQKCSTAQAKANVRDGHGLKDKALREKVEQDGLVVLGSRKGTFVLKKDGLIKKTICVRGIRLPPLDQLQSAPSVASGASKTGGGGGGGRRGAKSAVSRATGVSFTGTQHLVCYEQAGAMEGLYRPRDYVELREIFLSKTFVTNQKLRDPVRVKPLPADQAPVEPTDEYIRQTRIVEVRTPPKPTLPPTEPAARSTPTSRKGSSPVSRLTGKRSSETKATNILNHPYTTRGQDRQLREVLEESQALETSGSKSRSAYRLHANVDQINEDYEDEATSDNGGSGETRVPSDPCDMKNTRLHLEPLAKDQICESNRQEDDEMMGYPTTKIFRNSKRRKNYSQVEEPDTSEPVLSQTRDQERPPRCVDNDATERSSSKMSSPGTVIDSMSLSSSLDLSPVTAPRDGPGALYRNSLSPTGSISYSENIDMEEAAQTLQRASAMAFFPPRQYSATANTASLPSYNEYFDDTPENSIRALLFEPDPVSPDYRYHPPPNNAQEWRYPGDHTYGPPPSAPLAYPEEHRYHSSSRALGDGDYHRWYPPYPPRPRGFFGDAHAIPGEYLTPFVPSYTMPIEEESLGSSDDYSSSDVVSSGSLERTPVHHEYQGDSPEGYIPYPNAWYQTMSQQVLQRQPQDRLQLHQVQEQQRIEYQKSMRYESSDGGSVGNPHSNAISSESMTSGAGEPKSTGTISKEEHTENVGSWTASVDFGEVKTEQKGIAEELAREQMSDSGHIGKSSSKRRRKSSGEYLTSINYEDLESPPTVENGARDRRELTSSHTVPTGFNPWTPSQPIQIMSHVHINPRRRPNVTIESSRPAEDDTSMNPNEYLLYSHHQPAILEVVQEDTVPAHDEPPSAHLGSEEDPFFSDLRAHGIGGRSCLAVHASSSPMEPSSAADEHDDEPRDGSAKNQF</sequence>
<feature type="compositionally biased region" description="Polar residues" evidence="1">
    <location>
        <begin position="830"/>
        <end position="843"/>
    </location>
</feature>
<protein>
    <submittedName>
        <fullName evidence="2">Uncharacterized protein</fullName>
    </submittedName>
</protein>
<feature type="compositionally biased region" description="Low complexity" evidence="1">
    <location>
        <begin position="552"/>
        <end position="563"/>
    </location>
</feature>
<dbReference type="Proteomes" id="UP000696485">
    <property type="component" value="Unassembled WGS sequence"/>
</dbReference>
<feature type="compositionally biased region" description="Basic and acidic residues" evidence="1">
    <location>
        <begin position="460"/>
        <end position="483"/>
    </location>
</feature>
<feature type="compositionally biased region" description="Gly residues" evidence="1">
    <location>
        <begin position="250"/>
        <end position="259"/>
    </location>
</feature>
<feature type="compositionally biased region" description="Pro residues" evidence="1">
    <location>
        <begin position="350"/>
        <end position="359"/>
    </location>
</feature>
<feature type="compositionally biased region" description="Basic and acidic residues" evidence="1">
    <location>
        <begin position="1063"/>
        <end position="1074"/>
    </location>
</feature>
<keyword evidence="3" id="KW-1185">Reference proteome</keyword>